<feature type="signal peptide" evidence="1">
    <location>
        <begin position="1"/>
        <end position="19"/>
    </location>
</feature>
<dbReference type="HOGENOM" id="CLU_057858_1_0_10"/>
<evidence type="ECO:0000256" key="1">
    <source>
        <dbReference type="SAM" id="SignalP"/>
    </source>
</evidence>
<dbReference type="RefSeq" id="WP_014682218.1">
    <property type="nucleotide sequence ID" value="NC_017770.1"/>
</dbReference>
<proteinExistence type="predicted"/>
<keyword evidence="3" id="KW-1185">Reference proteome</keyword>
<dbReference type="EMBL" id="CP003349">
    <property type="protein sequence ID" value="AFD08995.1"/>
    <property type="molecule type" value="Genomic_DNA"/>
</dbReference>
<dbReference type="STRING" id="929556.Solca_4002"/>
<name>H8KMK4_SOLCM</name>
<evidence type="ECO:0000313" key="3">
    <source>
        <dbReference type="Proteomes" id="UP000007590"/>
    </source>
</evidence>
<evidence type="ECO:0000313" key="2">
    <source>
        <dbReference type="EMBL" id="AFD08995.1"/>
    </source>
</evidence>
<evidence type="ECO:0008006" key="4">
    <source>
        <dbReference type="Google" id="ProtNLM"/>
    </source>
</evidence>
<protein>
    <recommendedName>
        <fullName evidence="4">DUF4421 domain-containing protein</fullName>
    </recommendedName>
</protein>
<dbReference type="OrthoDB" id="7593840at2"/>
<organism evidence="2 3">
    <name type="scientific">Solitalea canadensis (strain ATCC 29591 / DSM 3403 / JCM 21819 / LMG 8368 / NBRC 15130 / NCIMB 12057 / USAM 9D)</name>
    <name type="common">Flexibacter canadensis</name>
    <dbReference type="NCBI Taxonomy" id="929556"/>
    <lineage>
        <taxon>Bacteria</taxon>
        <taxon>Pseudomonadati</taxon>
        <taxon>Bacteroidota</taxon>
        <taxon>Sphingobacteriia</taxon>
        <taxon>Sphingobacteriales</taxon>
        <taxon>Sphingobacteriaceae</taxon>
        <taxon>Solitalea</taxon>
    </lineage>
</organism>
<gene>
    <name evidence="2" type="ordered locus">Solca_4002</name>
</gene>
<dbReference type="eggNOG" id="ENOG502Z8D0">
    <property type="taxonomic scope" value="Bacteria"/>
</dbReference>
<dbReference type="AlphaFoldDB" id="H8KMK4"/>
<reference evidence="2" key="1">
    <citation type="submission" date="2012-02" db="EMBL/GenBank/DDBJ databases">
        <title>The complete genome of Solitalea canadensis DSM 3403.</title>
        <authorList>
            <consortium name="US DOE Joint Genome Institute (JGI-PGF)"/>
            <person name="Lucas S."/>
            <person name="Copeland A."/>
            <person name="Lapidus A."/>
            <person name="Glavina del Rio T."/>
            <person name="Dalin E."/>
            <person name="Tice H."/>
            <person name="Bruce D."/>
            <person name="Goodwin L."/>
            <person name="Pitluck S."/>
            <person name="Peters L."/>
            <person name="Ovchinnikova G."/>
            <person name="Lu M."/>
            <person name="Kyrpides N."/>
            <person name="Mavromatis K."/>
            <person name="Ivanova N."/>
            <person name="Brettin T."/>
            <person name="Detter J.C."/>
            <person name="Han C."/>
            <person name="Larimer F."/>
            <person name="Land M."/>
            <person name="Hauser L."/>
            <person name="Markowitz V."/>
            <person name="Cheng J.-F."/>
            <person name="Hugenholtz P."/>
            <person name="Woyke T."/>
            <person name="Wu D."/>
            <person name="Spring S."/>
            <person name="Schroeder M."/>
            <person name="Kopitz M."/>
            <person name="Brambilla E."/>
            <person name="Klenk H.-P."/>
            <person name="Eisen J.A."/>
        </authorList>
    </citation>
    <scope>NUCLEOTIDE SEQUENCE</scope>
    <source>
        <strain evidence="2">DSM 3403</strain>
    </source>
</reference>
<sequence length="354" mass="40116">MKKTLLLLSFILICISARAQYTTVPPKKSEREKYLDSLKNVKYPFVFPALGAKAQKKGFDIILPHGVMLNSIYTKQDIELSDLSVGFNTTDLTNIDSIVVFDHVTGEGIVTNFRFDTYIFPFLNVYFLAGTMNGNTSVALAEPIQYSTTTSNPGQYYGFGLMLAGGIGKYWITSDINFAWTDLDLLDHPVKTRVAGIRFGRTFNFNKHPQQNIAFWVATQNQKIFNETDGQISFSELGLTGSKFEEFSTQLDTWYNNLSPAQQKLYENMYTKLSEGFDNAANNIENGYVRYHFSKSLATPWHVSLGAQWQLNKRWQFRGEAGGAYRKQQFMLSVGYRFGIKGRNIASGKNEIPK</sequence>
<accession>H8KMK4</accession>
<keyword evidence="1" id="KW-0732">Signal</keyword>
<dbReference type="KEGG" id="scn:Solca_4002"/>
<dbReference type="Proteomes" id="UP000007590">
    <property type="component" value="Chromosome"/>
</dbReference>
<feature type="chain" id="PRO_5003612943" description="DUF4421 domain-containing protein" evidence="1">
    <location>
        <begin position="20"/>
        <end position="354"/>
    </location>
</feature>